<protein>
    <submittedName>
        <fullName evidence="2">Insulinase family protein</fullName>
    </submittedName>
</protein>
<accession>A0ABV1E8C8</accession>
<dbReference type="EMBL" id="JBBMFK010000012">
    <property type="protein sequence ID" value="MEQ2443557.1"/>
    <property type="molecule type" value="Genomic_DNA"/>
</dbReference>
<organism evidence="2 3">
    <name type="scientific">Pseudoflavonifractor intestinihominis</name>
    <dbReference type="NCBI Taxonomy" id="3133171"/>
    <lineage>
        <taxon>Bacteria</taxon>
        <taxon>Bacillati</taxon>
        <taxon>Bacillota</taxon>
        <taxon>Clostridia</taxon>
        <taxon>Eubacteriales</taxon>
        <taxon>Oscillospiraceae</taxon>
        <taxon>Pseudoflavonifractor</taxon>
    </lineage>
</organism>
<comment type="caution">
    <text evidence="2">The sequence shown here is derived from an EMBL/GenBank/DDBJ whole genome shotgun (WGS) entry which is preliminary data.</text>
</comment>
<proteinExistence type="predicted"/>
<keyword evidence="3" id="KW-1185">Reference proteome</keyword>
<dbReference type="InterPro" id="IPR007863">
    <property type="entry name" value="Peptidase_M16_C"/>
</dbReference>
<sequence>MTKVTRTELLPGVYLTAVHTMKFKSSYMGIQLLTPLSEEHAAANALVPMVLRRGTERCPDMERLSAALDELYGGAVEPIVRKKGETQCVGFVASFLDDAYVPDGTPILERAAALLGELLLTPARENGGFVSAYVERERSNLVDRIRAQVNDKRQYAVLRLVQLMCQGEPYGVDRLGSEPSAAAITNEELWTRYQTLLSGARVELYFSGSAPFDRVEAAFRSALSGLKGRAVEDISIGRNGIGVGEETPRSFEDALDVTQGKLSIGLRTDIKVTDEEYPALMLFNAVFGGTTTSKLFLNVREKLSLCYYAGSQLEKFKGLMLVSSGVEFDKRDAAQSEILAQLEKCRRGEIEPWELEAARRSAVSSLKSMLDSQGRMEDFWLGLAVGRGDAPETLAAKLEQVTADQVAAAARRVRLDSIYFLKGKEEHQ</sequence>
<dbReference type="InterPro" id="IPR050361">
    <property type="entry name" value="MPP/UQCRC_Complex"/>
</dbReference>
<evidence type="ECO:0000313" key="2">
    <source>
        <dbReference type="EMBL" id="MEQ2443557.1"/>
    </source>
</evidence>
<name>A0ABV1E8C8_9FIRM</name>
<dbReference type="RefSeq" id="WP_349231724.1">
    <property type="nucleotide sequence ID" value="NZ_JBBMFK010000012.1"/>
</dbReference>
<feature type="domain" description="Peptidase M16 C-terminal" evidence="1">
    <location>
        <begin position="184"/>
        <end position="360"/>
    </location>
</feature>
<dbReference type="PANTHER" id="PTHR11851:SF186">
    <property type="entry name" value="INACTIVE METALLOPROTEASE YMFF-RELATED"/>
    <property type="match status" value="1"/>
</dbReference>
<dbReference type="Gene3D" id="3.30.830.10">
    <property type="entry name" value="Metalloenzyme, LuxS/M16 peptidase-like"/>
    <property type="match status" value="2"/>
</dbReference>
<dbReference type="Proteomes" id="UP001464378">
    <property type="component" value="Unassembled WGS sequence"/>
</dbReference>
<gene>
    <name evidence="2" type="ORF">WMO64_08735</name>
</gene>
<dbReference type="InterPro" id="IPR011249">
    <property type="entry name" value="Metalloenz_LuxS/M16"/>
</dbReference>
<evidence type="ECO:0000313" key="3">
    <source>
        <dbReference type="Proteomes" id="UP001464378"/>
    </source>
</evidence>
<reference evidence="2 3" key="1">
    <citation type="submission" date="2024-03" db="EMBL/GenBank/DDBJ databases">
        <title>Human intestinal bacterial collection.</title>
        <authorList>
            <person name="Pauvert C."/>
            <person name="Hitch T.C.A."/>
            <person name="Clavel T."/>
        </authorList>
    </citation>
    <scope>NUCLEOTIDE SEQUENCE [LARGE SCALE GENOMIC DNA]</scope>
    <source>
        <strain evidence="2 3">CLA-AP-H29</strain>
    </source>
</reference>
<dbReference type="SUPFAM" id="SSF63411">
    <property type="entry name" value="LuxS/MPP-like metallohydrolase"/>
    <property type="match status" value="2"/>
</dbReference>
<dbReference type="PANTHER" id="PTHR11851">
    <property type="entry name" value="METALLOPROTEASE"/>
    <property type="match status" value="1"/>
</dbReference>
<dbReference type="NCBIfam" id="NF047422">
    <property type="entry name" value="YfmF_fam"/>
    <property type="match status" value="1"/>
</dbReference>
<evidence type="ECO:0000259" key="1">
    <source>
        <dbReference type="Pfam" id="PF05193"/>
    </source>
</evidence>
<dbReference type="Pfam" id="PF05193">
    <property type="entry name" value="Peptidase_M16_C"/>
    <property type="match status" value="1"/>
</dbReference>